<keyword evidence="2" id="KW-1185">Reference proteome</keyword>
<reference evidence="1" key="1">
    <citation type="journal article" date="2014" name="Int. J. Syst. Evol. Microbiol.">
        <title>Complete genome sequence of Corynebacterium casei LMG S-19264T (=DSM 44701T), isolated from a smear-ripened cheese.</title>
        <authorList>
            <consortium name="US DOE Joint Genome Institute (JGI-PGF)"/>
            <person name="Walter F."/>
            <person name="Albersmeier A."/>
            <person name="Kalinowski J."/>
            <person name="Ruckert C."/>
        </authorList>
    </citation>
    <scope>NUCLEOTIDE SEQUENCE</scope>
    <source>
        <strain evidence="1">CGMCC 1.12919</strain>
    </source>
</reference>
<name>A0A916UFK6_9HYPH</name>
<protein>
    <submittedName>
        <fullName evidence="1">Uncharacterized protein</fullName>
    </submittedName>
</protein>
<evidence type="ECO:0000313" key="2">
    <source>
        <dbReference type="Proteomes" id="UP000637002"/>
    </source>
</evidence>
<evidence type="ECO:0000313" key="1">
    <source>
        <dbReference type="EMBL" id="GGC71129.1"/>
    </source>
</evidence>
<dbReference type="AlphaFoldDB" id="A0A916UFK6"/>
<reference evidence="1" key="2">
    <citation type="submission" date="2020-09" db="EMBL/GenBank/DDBJ databases">
        <authorList>
            <person name="Sun Q."/>
            <person name="Zhou Y."/>
        </authorList>
    </citation>
    <scope>NUCLEOTIDE SEQUENCE</scope>
    <source>
        <strain evidence="1">CGMCC 1.12919</strain>
    </source>
</reference>
<accession>A0A916UFK6</accession>
<proteinExistence type="predicted"/>
<gene>
    <name evidence="1" type="ORF">GCM10010994_32040</name>
</gene>
<dbReference type="Proteomes" id="UP000637002">
    <property type="component" value="Unassembled WGS sequence"/>
</dbReference>
<sequence length="112" mass="12562">MTWRGVNVSVETYIYELTERVEPSNILVIRVKDDIGIPNTWEERPPSNILIVSKGTVLTDGEGHHCRSGNQEVLVIRGGGWSAGKKSGEAELFLYHNSTPYFDWVLTKVESS</sequence>
<organism evidence="1 2">
    <name type="scientific">Chelatococcus reniformis</name>
    <dbReference type="NCBI Taxonomy" id="1494448"/>
    <lineage>
        <taxon>Bacteria</taxon>
        <taxon>Pseudomonadati</taxon>
        <taxon>Pseudomonadota</taxon>
        <taxon>Alphaproteobacteria</taxon>
        <taxon>Hyphomicrobiales</taxon>
        <taxon>Chelatococcaceae</taxon>
        <taxon>Chelatococcus</taxon>
    </lineage>
</organism>
<dbReference type="EMBL" id="BMGG01000005">
    <property type="protein sequence ID" value="GGC71129.1"/>
    <property type="molecule type" value="Genomic_DNA"/>
</dbReference>
<comment type="caution">
    <text evidence="1">The sequence shown here is derived from an EMBL/GenBank/DDBJ whole genome shotgun (WGS) entry which is preliminary data.</text>
</comment>